<evidence type="ECO:0000259" key="1">
    <source>
        <dbReference type="Pfam" id="PF13229"/>
    </source>
</evidence>
<reference evidence="2 3" key="1">
    <citation type="submission" date="2021-12" db="EMBL/GenBank/DDBJ databases">
        <title>Discovery of the Pendulisporaceae a myxobacterial family with distinct sporulation behavior and unique specialized metabolism.</title>
        <authorList>
            <person name="Garcia R."/>
            <person name="Popoff A."/>
            <person name="Bader C.D."/>
            <person name="Loehr J."/>
            <person name="Walesch S."/>
            <person name="Walt C."/>
            <person name="Boldt J."/>
            <person name="Bunk B."/>
            <person name="Haeckl F.J.F.P.J."/>
            <person name="Gunesch A.P."/>
            <person name="Birkelbach J."/>
            <person name="Nuebel U."/>
            <person name="Pietschmann T."/>
            <person name="Bach T."/>
            <person name="Mueller R."/>
        </authorList>
    </citation>
    <scope>NUCLEOTIDE SEQUENCE [LARGE SCALE GENOMIC DNA]</scope>
    <source>
        <strain evidence="2 3">MSr11954</strain>
    </source>
</reference>
<protein>
    <submittedName>
        <fullName evidence="2">DUF1565 domain-containing protein</fullName>
    </submittedName>
</protein>
<dbReference type="SUPFAM" id="SSF51126">
    <property type="entry name" value="Pectin lyase-like"/>
    <property type="match status" value="1"/>
</dbReference>
<evidence type="ECO:0000313" key="3">
    <source>
        <dbReference type="Proteomes" id="UP001370348"/>
    </source>
</evidence>
<proteinExistence type="predicted"/>
<dbReference type="RefSeq" id="WP_394829422.1">
    <property type="nucleotide sequence ID" value="NZ_CP089984.1"/>
</dbReference>
<evidence type="ECO:0000313" key="2">
    <source>
        <dbReference type="EMBL" id="WXB19825.1"/>
    </source>
</evidence>
<dbReference type="InterPro" id="IPR011050">
    <property type="entry name" value="Pectin_lyase_fold/virulence"/>
</dbReference>
<dbReference type="InterPro" id="IPR012334">
    <property type="entry name" value="Pectin_lyas_fold"/>
</dbReference>
<dbReference type="Gene3D" id="2.160.20.10">
    <property type="entry name" value="Single-stranded right-handed beta-helix, Pectin lyase-like"/>
    <property type="match status" value="1"/>
</dbReference>
<gene>
    <name evidence="2" type="ORF">LZC94_21695</name>
</gene>
<sequence length="419" mass="43266">MASTSTELTFTLPVPHGAPIGSQPLNVTTAAGQVTIADAVTITAITAAPSGEDARDVRIGSTGTDERPLRSLAKAASLARAGDTIFLKDGIYDEAHGETFGAVTNAPFRVTSNVPADVTIKGESVAGTKIMGPGSKSTGVCGLVPAGNVRIETLDISGFDFGVFLINADGAVKNVSVHACTTGLRVEKSATETREIKFTLDASRVYENTSTGISSSGLPISVADTEIDHNGAGQAGGGPGIEGAGGATLTGVNIQDNAGYGYRGVQTPSPDTPLVVTNSSFVNNSLAAIVLLGSSVTGSWSVKIRDSRFIDNNQVVLVNVPFTQFDLGTENSHGMNQFTIRWNGEGIVNARNATSESLPPIRVFGNTWTIRGDAGSAIPPSGCSNQNSPSTPKPPYHWRIDQPGTCLSTGKHTGNVIVN</sequence>
<name>A0ABZ2MBF8_9BACT</name>
<accession>A0ABZ2MBF8</accession>
<dbReference type="Pfam" id="PF13229">
    <property type="entry name" value="Beta_helix"/>
    <property type="match status" value="1"/>
</dbReference>
<keyword evidence="3" id="KW-1185">Reference proteome</keyword>
<dbReference type="Proteomes" id="UP001370348">
    <property type="component" value="Chromosome"/>
</dbReference>
<feature type="domain" description="Right handed beta helix" evidence="1">
    <location>
        <begin position="162"/>
        <end position="314"/>
    </location>
</feature>
<dbReference type="EMBL" id="CP089984">
    <property type="protein sequence ID" value="WXB19825.1"/>
    <property type="molecule type" value="Genomic_DNA"/>
</dbReference>
<organism evidence="2 3">
    <name type="scientific">Pendulispora albinea</name>
    <dbReference type="NCBI Taxonomy" id="2741071"/>
    <lineage>
        <taxon>Bacteria</taxon>
        <taxon>Pseudomonadati</taxon>
        <taxon>Myxococcota</taxon>
        <taxon>Myxococcia</taxon>
        <taxon>Myxococcales</taxon>
        <taxon>Sorangiineae</taxon>
        <taxon>Pendulisporaceae</taxon>
        <taxon>Pendulispora</taxon>
    </lineage>
</organism>
<dbReference type="InterPro" id="IPR039448">
    <property type="entry name" value="Beta_helix"/>
</dbReference>